<evidence type="ECO:0000313" key="1">
    <source>
        <dbReference type="EMBL" id="MZI93938.1"/>
    </source>
</evidence>
<name>A0A7X4RUW4_9VIBR</name>
<proteinExistence type="predicted"/>
<dbReference type="AlphaFoldDB" id="A0A7X4RUW4"/>
<reference evidence="1 2" key="1">
    <citation type="submission" date="2019-10" db="EMBL/GenBank/DDBJ databases">
        <title>Vibrio sp. nov. isolated from a shrimp pond.</title>
        <authorList>
            <person name="Gomez-Gil B."/>
            <person name="Enciso-Ibarra J."/>
            <person name="Enciso-Ibarra K."/>
            <person name="Bolan-Mejia C."/>
        </authorList>
    </citation>
    <scope>NUCLEOTIDE SEQUENCE [LARGE SCALE GENOMIC DNA]</scope>
    <source>
        <strain evidence="1 2">CAIM 722</strain>
    </source>
</reference>
<dbReference type="RefSeq" id="WP_161155863.1">
    <property type="nucleotide sequence ID" value="NZ_WEKT01000020.1"/>
</dbReference>
<keyword evidence="2" id="KW-1185">Reference proteome</keyword>
<dbReference type="Proteomes" id="UP000462621">
    <property type="component" value="Unassembled WGS sequence"/>
</dbReference>
<sequence length="69" mass="7840">MSQAMNIGTYLIENSVSSQTKIDKKNYSVNFKGLMSHLADVLFVSQGHKEQFYTGELSAHLQRDIGIYR</sequence>
<dbReference type="EMBL" id="WEKT01000020">
    <property type="protein sequence ID" value="MZI93938.1"/>
    <property type="molecule type" value="Genomic_DNA"/>
</dbReference>
<protein>
    <submittedName>
        <fullName evidence="1">Uncharacterized protein</fullName>
    </submittedName>
</protein>
<evidence type="ECO:0000313" key="2">
    <source>
        <dbReference type="Proteomes" id="UP000462621"/>
    </source>
</evidence>
<comment type="caution">
    <text evidence="1">The sequence shown here is derived from an EMBL/GenBank/DDBJ whole genome shotgun (WGS) entry which is preliminary data.</text>
</comment>
<accession>A0A7X4RUW4</accession>
<organism evidence="1 2">
    <name type="scientific">Vibrio eleionomae</name>
    <dbReference type="NCBI Taxonomy" id="2653505"/>
    <lineage>
        <taxon>Bacteria</taxon>
        <taxon>Pseudomonadati</taxon>
        <taxon>Pseudomonadota</taxon>
        <taxon>Gammaproteobacteria</taxon>
        <taxon>Vibrionales</taxon>
        <taxon>Vibrionaceae</taxon>
        <taxon>Vibrio</taxon>
    </lineage>
</organism>
<gene>
    <name evidence="1" type="ORF">F9817_12115</name>
</gene>